<sequence length="66" mass="7364">MKTIESRALAAYFRSGADAQPTDPEVTEHDGRTYVVLSNVNGTLAVYRERTDGVLKRLKRWPAEVG</sequence>
<reference evidence="1 2" key="1">
    <citation type="submission" date="2018-01" db="EMBL/GenBank/DDBJ databases">
        <title>Draft genome Sequence of streptomyces globosus LZH-48.</title>
        <authorList>
            <person name="Ran K."/>
            <person name="Li Z."/>
            <person name="Wei S."/>
            <person name="Dong R."/>
        </authorList>
    </citation>
    <scope>NUCLEOTIDE SEQUENCE [LARGE SCALE GENOMIC DNA]</scope>
    <source>
        <strain evidence="1 2">LZH-48</strain>
    </source>
</reference>
<organism evidence="1 2">
    <name type="scientific">Streptomyces globosus</name>
    <dbReference type="NCBI Taxonomy" id="68209"/>
    <lineage>
        <taxon>Bacteria</taxon>
        <taxon>Bacillati</taxon>
        <taxon>Actinomycetota</taxon>
        <taxon>Actinomycetes</taxon>
        <taxon>Kitasatosporales</taxon>
        <taxon>Streptomycetaceae</taxon>
        <taxon>Streptomyces</taxon>
    </lineage>
</organism>
<evidence type="ECO:0000313" key="2">
    <source>
        <dbReference type="Proteomes" id="UP000252004"/>
    </source>
</evidence>
<evidence type="ECO:0000313" key="1">
    <source>
        <dbReference type="EMBL" id="AXE23516.1"/>
    </source>
</evidence>
<accession>A0A344TXZ5</accession>
<dbReference type="EMBL" id="CP030862">
    <property type="protein sequence ID" value="AXE23516.1"/>
    <property type="molecule type" value="Genomic_DNA"/>
</dbReference>
<keyword evidence="2" id="KW-1185">Reference proteome</keyword>
<dbReference type="OrthoDB" id="5196615at2"/>
<protein>
    <submittedName>
        <fullName evidence="1">Uncharacterized protein</fullName>
    </submittedName>
</protein>
<proteinExistence type="predicted"/>
<dbReference type="KEGG" id="sgz:C0216_08615"/>
<dbReference type="RefSeq" id="WP_114054697.1">
    <property type="nucleotide sequence ID" value="NZ_CP030862.1"/>
</dbReference>
<name>A0A344TXZ5_9ACTN</name>
<dbReference type="AlphaFoldDB" id="A0A344TXZ5"/>
<gene>
    <name evidence="1" type="ORF">C0216_08615</name>
</gene>
<dbReference type="Proteomes" id="UP000252004">
    <property type="component" value="Chromosome"/>
</dbReference>